<gene>
    <name evidence="2" type="ORF">NCTC10526_01305</name>
</gene>
<evidence type="ECO:0000313" key="3">
    <source>
        <dbReference type="Proteomes" id="UP000254123"/>
    </source>
</evidence>
<keyword evidence="1" id="KW-1133">Transmembrane helix</keyword>
<accession>A0A379LK14</accession>
<sequence>MLAMSFNDATARLWELRNEIWQATIDTFVMLGISTTAAIIIGGLFGIFLFLTRVISSCCKIRVFMGF</sequence>
<keyword evidence="3" id="KW-1185">Reference proteome</keyword>
<protein>
    <submittedName>
        <fullName evidence="2">Uncharacterized protein</fullName>
    </submittedName>
</protein>
<dbReference type="Proteomes" id="UP000254123">
    <property type="component" value="Unassembled WGS sequence"/>
</dbReference>
<proteinExistence type="predicted"/>
<evidence type="ECO:0000313" key="2">
    <source>
        <dbReference type="EMBL" id="SUD90959.1"/>
    </source>
</evidence>
<name>A0A379LK14_9GAMM</name>
<evidence type="ECO:0000256" key="1">
    <source>
        <dbReference type="SAM" id="Phobius"/>
    </source>
</evidence>
<keyword evidence="1" id="KW-0812">Transmembrane</keyword>
<dbReference type="STRING" id="1123034.GCA_000685805_00319"/>
<keyword evidence="1" id="KW-0472">Membrane</keyword>
<dbReference type="AlphaFoldDB" id="A0A379LK14"/>
<reference evidence="2 3" key="1">
    <citation type="submission" date="2018-06" db="EMBL/GenBank/DDBJ databases">
        <authorList>
            <consortium name="Pathogen Informatics"/>
            <person name="Doyle S."/>
        </authorList>
    </citation>
    <scope>NUCLEOTIDE SEQUENCE [LARGE SCALE GENOMIC DNA]</scope>
    <source>
        <strain evidence="2 3">NCTC10526</strain>
    </source>
</reference>
<dbReference type="EMBL" id="UGVC01000001">
    <property type="protein sequence ID" value="SUD90959.1"/>
    <property type="molecule type" value="Genomic_DNA"/>
</dbReference>
<feature type="transmembrane region" description="Helical" evidence="1">
    <location>
        <begin position="28"/>
        <end position="52"/>
    </location>
</feature>
<organism evidence="2 3">
    <name type="scientific">Psychrobacter phenylpyruvicus</name>
    <dbReference type="NCBI Taxonomy" id="29432"/>
    <lineage>
        <taxon>Bacteria</taxon>
        <taxon>Pseudomonadati</taxon>
        <taxon>Pseudomonadota</taxon>
        <taxon>Gammaproteobacteria</taxon>
        <taxon>Moraxellales</taxon>
        <taxon>Moraxellaceae</taxon>
        <taxon>Psychrobacter</taxon>
    </lineage>
</organism>